<comment type="caution">
    <text evidence="1">The sequence shown here is derived from an EMBL/GenBank/DDBJ whole genome shotgun (WGS) entry which is preliminary data.</text>
</comment>
<dbReference type="AlphaFoldDB" id="A0A9X4QT80"/>
<dbReference type="RefSeq" id="WP_277532917.1">
    <property type="nucleotide sequence ID" value="NZ_JAPDIA010000003.1"/>
</dbReference>
<reference evidence="1" key="1">
    <citation type="submission" date="2022-10" db="EMBL/GenBank/DDBJ databases">
        <title>Comparative genomic analysis of Cohnella hashimotonis sp. nov., isolated from the International Space Station.</title>
        <authorList>
            <person name="Simpson A."/>
            <person name="Venkateswaran K."/>
        </authorList>
    </citation>
    <scope>NUCLEOTIDE SEQUENCE</scope>
    <source>
        <strain evidence="1">DSM 28161</strain>
    </source>
</reference>
<organism evidence="1 2">
    <name type="scientific">Cohnella rhizosphaerae</name>
    <dbReference type="NCBI Taxonomy" id="1457232"/>
    <lineage>
        <taxon>Bacteria</taxon>
        <taxon>Bacillati</taxon>
        <taxon>Bacillota</taxon>
        <taxon>Bacilli</taxon>
        <taxon>Bacillales</taxon>
        <taxon>Paenibacillaceae</taxon>
        <taxon>Cohnella</taxon>
    </lineage>
</organism>
<protein>
    <submittedName>
        <fullName evidence="1">Uncharacterized protein</fullName>
    </submittedName>
</protein>
<dbReference type="EMBL" id="JAPDIA010000003">
    <property type="protein sequence ID" value="MDG0810851.1"/>
    <property type="molecule type" value="Genomic_DNA"/>
</dbReference>
<keyword evidence="2" id="KW-1185">Reference proteome</keyword>
<evidence type="ECO:0000313" key="1">
    <source>
        <dbReference type="EMBL" id="MDG0810851.1"/>
    </source>
</evidence>
<gene>
    <name evidence="1" type="ORF">OMP40_16865</name>
</gene>
<accession>A0A9X4QT80</accession>
<name>A0A9X4QT80_9BACL</name>
<proteinExistence type="predicted"/>
<evidence type="ECO:0000313" key="2">
    <source>
        <dbReference type="Proteomes" id="UP001153404"/>
    </source>
</evidence>
<dbReference type="Proteomes" id="UP001153404">
    <property type="component" value="Unassembled WGS sequence"/>
</dbReference>
<sequence>MNASCCSRYWSQWRDCCSHAGFPGHKHIGDSLPQLQAKIENHQLGILRTCRFCTAMPANIHLSSSMSAVWDKIDAKAQLFSFISRISGFCFGNTCIIDKRSYFPSSAGFPAFALEIPA</sequence>